<evidence type="ECO:0000313" key="2">
    <source>
        <dbReference type="Proteomes" id="UP000000763"/>
    </source>
</evidence>
<evidence type="ECO:0000313" key="1">
    <source>
        <dbReference type="EMBL" id="AAV44017.1"/>
    </source>
</evidence>
<accession>A0A0P0WKI6</accession>
<organism evidence="1 2">
    <name type="scientific">Oryza sativa subsp. japonica</name>
    <name type="common">Rice</name>
    <dbReference type="NCBI Taxonomy" id="39947"/>
    <lineage>
        <taxon>Eukaryota</taxon>
        <taxon>Viridiplantae</taxon>
        <taxon>Streptophyta</taxon>
        <taxon>Embryophyta</taxon>
        <taxon>Tracheophyta</taxon>
        <taxon>Spermatophyta</taxon>
        <taxon>Magnoliopsida</taxon>
        <taxon>Liliopsida</taxon>
        <taxon>Poales</taxon>
        <taxon>Poaceae</taxon>
        <taxon>BOP clade</taxon>
        <taxon>Oryzoideae</taxon>
        <taxon>Oryzeae</taxon>
        <taxon>Oryzinae</taxon>
        <taxon>Oryza</taxon>
        <taxon>Oryza sativa</taxon>
    </lineage>
</organism>
<proteinExistence type="predicted"/>
<reference evidence="2" key="2">
    <citation type="journal article" date="2008" name="Nucleic Acids Res.">
        <title>The rice annotation project database (RAP-DB): 2008 update.</title>
        <authorList>
            <consortium name="The rice annotation project (RAP)"/>
        </authorList>
    </citation>
    <scope>GENOME REANNOTATION</scope>
    <source>
        <strain evidence="2">cv. Nipponbare</strain>
    </source>
</reference>
<reference evidence="2" key="1">
    <citation type="journal article" date="2005" name="Nature">
        <title>The map-based sequence of the rice genome.</title>
        <authorList>
            <consortium name="International rice genome sequencing project (IRGSP)"/>
            <person name="Matsumoto T."/>
            <person name="Wu J."/>
            <person name="Kanamori H."/>
            <person name="Katayose Y."/>
            <person name="Fujisawa M."/>
            <person name="Namiki N."/>
            <person name="Mizuno H."/>
            <person name="Yamamoto K."/>
            <person name="Antonio B.A."/>
            <person name="Baba T."/>
            <person name="Sakata K."/>
            <person name="Nagamura Y."/>
            <person name="Aoki H."/>
            <person name="Arikawa K."/>
            <person name="Arita K."/>
            <person name="Bito T."/>
            <person name="Chiden Y."/>
            <person name="Fujitsuka N."/>
            <person name="Fukunaka R."/>
            <person name="Hamada M."/>
            <person name="Harada C."/>
            <person name="Hayashi A."/>
            <person name="Hijishita S."/>
            <person name="Honda M."/>
            <person name="Hosokawa S."/>
            <person name="Ichikawa Y."/>
            <person name="Idonuma A."/>
            <person name="Iijima M."/>
            <person name="Ikeda M."/>
            <person name="Ikeno M."/>
            <person name="Ito K."/>
            <person name="Ito S."/>
            <person name="Ito T."/>
            <person name="Ito Y."/>
            <person name="Ito Y."/>
            <person name="Iwabuchi A."/>
            <person name="Kamiya K."/>
            <person name="Karasawa W."/>
            <person name="Kurita K."/>
            <person name="Katagiri S."/>
            <person name="Kikuta A."/>
            <person name="Kobayashi H."/>
            <person name="Kobayashi N."/>
            <person name="Machita K."/>
            <person name="Maehara T."/>
            <person name="Masukawa M."/>
            <person name="Mizubayashi T."/>
            <person name="Mukai Y."/>
            <person name="Nagasaki H."/>
            <person name="Nagata Y."/>
            <person name="Naito S."/>
            <person name="Nakashima M."/>
            <person name="Nakama Y."/>
            <person name="Nakamichi Y."/>
            <person name="Nakamura M."/>
            <person name="Meguro A."/>
            <person name="Negishi M."/>
            <person name="Ohta I."/>
            <person name="Ohta T."/>
            <person name="Okamoto M."/>
            <person name="Ono N."/>
            <person name="Saji S."/>
            <person name="Sakaguchi M."/>
            <person name="Sakai K."/>
            <person name="Shibata M."/>
            <person name="Shimokawa T."/>
            <person name="Song J."/>
            <person name="Takazaki Y."/>
            <person name="Terasawa K."/>
            <person name="Tsugane M."/>
            <person name="Tsuji K."/>
            <person name="Ueda S."/>
            <person name="Waki K."/>
            <person name="Yamagata H."/>
            <person name="Yamamoto M."/>
            <person name="Yamamoto S."/>
            <person name="Yamane H."/>
            <person name="Yoshiki S."/>
            <person name="Yoshihara R."/>
            <person name="Yukawa K."/>
            <person name="Zhong H."/>
            <person name="Yano M."/>
            <person name="Yuan Q."/>
            <person name="Ouyang S."/>
            <person name="Liu J."/>
            <person name="Jones K.M."/>
            <person name="Gansberger K."/>
            <person name="Moffat K."/>
            <person name="Hill J."/>
            <person name="Bera J."/>
            <person name="Fadrosh D."/>
            <person name="Jin S."/>
            <person name="Johri S."/>
            <person name="Kim M."/>
            <person name="Overton L."/>
            <person name="Reardon M."/>
            <person name="Tsitrin T."/>
            <person name="Vuong H."/>
            <person name="Weaver B."/>
            <person name="Ciecko A."/>
            <person name="Tallon L."/>
            <person name="Jackson J."/>
            <person name="Pai G."/>
            <person name="Aken S.V."/>
            <person name="Utterback T."/>
            <person name="Reidmuller S."/>
            <person name="Feldblyum T."/>
            <person name="Hsiao J."/>
            <person name="Zismann V."/>
            <person name="Iobst S."/>
            <person name="de Vazeille A.R."/>
            <person name="Buell C.R."/>
            <person name="Ying K."/>
            <person name="Li Y."/>
            <person name="Lu T."/>
            <person name="Huang Y."/>
            <person name="Zhao Q."/>
            <person name="Feng Q."/>
            <person name="Zhang L."/>
            <person name="Zhu J."/>
            <person name="Weng Q."/>
            <person name="Mu J."/>
            <person name="Lu Y."/>
            <person name="Fan D."/>
            <person name="Liu Y."/>
            <person name="Guan J."/>
            <person name="Zhang Y."/>
            <person name="Yu S."/>
            <person name="Liu X."/>
            <person name="Zhang Y."/>
            <person name="Hong G."/>
            <person name="Han B."/>
            <person name="Choisne N."/>
            <person name="Demange N."/>
            <person name="Orjeda G."/>
            <person name="Samain S."/>
            <person name="Cattolico L."/>
            <person name="Pelletier E."/>
            <person name="Couloux A."/>
            <person name="Segurens B."/>
            <person name="Wincker P."/>
            <person name="D'Hont A."/>
            <person name="Scarpelli C."/>
            <person name="Weissenbach J."/>
            <person name="Salanoubat M."/>
            <person name="Quetier F."/>
            <person name="Yu Y."/>
            <person name="Kim H.R."/>
            <person name="Rambo T."/>
            <person name="Currie J."/>
            <person name="Collura K."/>
            <person name="Luo M."/>
            <person name="Yang T."/>
            <person name="Ammiraju J.S.S."/>
            <person name="Engler F."/>
            <person name="Soderlund C."/>
            <person name="Wing R.A."/>
            <person name="Palmer L.E."/>
            <person name="de la Bastide M."/>
            <person name="Spiegel L."/>
            <person name="Nascimento L."/>
            <person name="Zutavern T."/>
            <person name="O'Shaughnessy A."/>
            <person name="Dike S."/>
            <person name="Dedhia N."/>
            <person name="Preston R."/>
            <person name="Balija V."/>
            <person name="McCombie W.R."/>
            <person name="Chow T."/>
            <person name="Chen H."/>
            <person name="Chung M."/>
            <person name="Chen C."/>
            <person name="Shaw J."/>
            <person name="Wu H."/>
            <person name="Hsiao K."/>
            <person name="Chao Y."/>
            <person name="Chu M."/>
            <person name="Cheng C."/>
            <person name="Hour A."/>
            <person name="Lee P."/>
            <person name="Lin S."/>
            <person name="Lin Y."/>
            <person name="Liou J."/>
            <person name="Liu S."/>
            <person name="Hsing Y."/>
            <person name="Raghuvanshi S."/>
            <person name="Mohanty A."/>
            <person name="Bharti A.K."/>
            <person name="Gaur A."/>
            <person name="Gupta V."/>
            <person name="Kumar D."/>
            <person name="Ravi V."/>
            <person name="Vij S."/>
            <person name="Kapur A."/>
            <person name="Khurana P."/>
            <person name="Khurana P."/>
            <person name="Khurana J.P."/>
            <person name="Tyagi A.K."/>
            <person name="Gaikwad K."/>
            <person name="Singh A."/>
            <person name="Dalal V."/>
            <person name="Srivastava S."/>
            <person name="Dixit A."/>
            <person name="Pal A.K."/>
            <person name="Ghazi I.A."/>
            <person name="Yadav M."/>
            <person name="Pandit A."/>
            <person name="Bhargava A."/>
            <person name="Sureshbabu K."/>
            <person name="Batra K."/>
            <person name="Sharma T.R."/>
            <person name="Mohapatra T."/>
            <person name="Singh N.K."/>
            <person name="Messing J."/>
            <person name="Nelson A.B."/>
            <person name="Fuks G."/>
            <person name="Kavchok S."/>
            <person name="Keizer G."/>
            <person name="Linton E."/>
            <person name="Llaca V."/>
            <person name="Song R."/>
            <person name="Tanyolac B."/>
            <person name="Young S."/>
            <person name="Ho-Il K."/>
            <person name="Hahn J.H."/>
            <person name="Sangsakoo G."/>
            <person name="Vanavichit A."/>
            <person name="de Mattos Luiz.A.T."/>
            <person name="Zimmer P.D."/>
            <person name="Malone G."/>
            <person name="Dellagostin O."/>
            <person name="de Oliveira A.C."/>
            <person name="Bevan M."/>
            <person name="Bancroft I."/>
            <person name="Minx P."/>
            <person name="Cordum H."/>
            <person name="Wilson R."/>
            <person name="Cheng Z."/>
            <person name="Jin W."/>
            <person name="Jiang J."/>
            <person name="Leong S.A."/>
            <person name="Iwama H."/>
            <person name="Gojobori T."/>
            <person name="Itoh T."/>
            <person name="Niimura Y."/>
            <person name="Fujii Y."/>
            <person name="Habara T."/>
            <person name="Sakai H."/>
            <person name="Sato Y."/>
            <person name="Wilson G."/>
            <person name="Kumar K."/>
            <person name="McCouch S."/>
            <person name="Juretic N."/>
            <person name="Hoen D."/>
            <person name="Wright S."/>
            <person name="Bruskiewich R."/>
            <person name="Bureau T."/>
            <person name="Miyao A."/>
            <person name="Hirochika H."/>
            <person name="Nishikawa T."/>
            <person name="Kadowaki K."/>
            <person name="Sugiura M."/>
            <person name="Burr B."/>
            <person name="Sasaki T."/>
        </authorList>
    </citation>
    <scope>NUCLEOTIDE SEQUENCE [LARGE SCALE GENOMIC DNA]</scope>
    <source>
        <strain evidence="2">cv. Nipponbare</strain>
    </source>
</reference>
<gene>
    <name evidence="1" type="ORF">OSJNBa0065C11.3</name>
</gene>
<dbReference type="AlphaFoldDB" id="A0A0P0WKI6"/>
<sequence length="194" mass="20532">MSPEEAAGVIPRRLLDATDERPPLRRVVGVASRRAAAIRCRAAAPCHRLRFASVSVDLFRPPPPLVGEPPLAPRGLERSAVRRAAALVFATSIFRRLSLFLDDSWVTASSLRAFLPAERHLWAAVLAAAMPLPLLCFPDAGACLGLLLDMGGGATRDAPAAMLTSRARGEGDAARGVDPERATELAPRLVAAGC</sequence>
<dbReference type="Gramene" id="Os05t0316400-01">
    <property type="protein sequence ID" value="Os05t0316400-01"/>
    <property type="gene ID" value="Os05g0316400"/>
</dbReference>
<dbReference type="Proteomes" id="UP000000763">
    <property type="component" value="Chromosome 5"/>
</dbReference>
<name>A0A0P0WKI6_ORYSJ</name>
<protein>
    <submittedName>
        <fullName evidence="1">Uncharacterized protein</fullName>
    </submittedName>
</protein>
<dbReference type="EMBL" id="AC124141">
    <property type="protein sequence ID" value="AAV44017.1"/>
    <property type="molecule type" value="Genomic_DNA"/>
</dbReference>